<protein>
    <recommendedName>
        <fullName evidence="2">Protein kinase domain-containing protein</fullName>
    </recommendedName>
</protein>
<evidence type="ECO:0000313" key="3">
    <source>
        <dbReference type="EMBL" id="KAG5849349.1"/>
    </source>
</evidence>
<dbReference type="PANTHER" id="PTHR44329">
    <property type="entry name" value="SERINE/THREONINE-PROTEIN KINASE TNNI3K-RELATED"/>
    <property type="match status" value="1"/>
</dbReference>
<feature type="region of interest" description="Disordered" evidence="1">
    <location>
        <begin position="361"/>
        <end position="452"/>
    </location>
</feature>
<dbReference type="EMBL" id="JAFIRN010000005">
    <property type="protein sequence ID" value="KAG5849349.1"/>
    <property type="molecule type" value="Genomic_DNA"/>
</dbReference>
<dbReference type="PROSITE" id="PS50011">
    <property type="entry name" value="PROTEIN_KINASE_DOM"/>
    <property type="match status" value="1"/>
</dbReference>
<dbReference type="AlphaFoldDB" id="A0A9D3MI37"/>
<organism evidence="3 4">
    <name type="scientific">Anguilla anguilla</name>
    <name type="common">European freshwater eel</name>
    <name type="synonym">Muraena anguilla</name>
    <dbReference type="NCBI Taxonomy" id="7936"/>
    <lineage>
        <taxon>Eukaryota</taxon>
        <taxon>Metazoa</taxon>
        <taxon>Chordata</taxon>
        <taxon>Craniata</taxon>
        <taxon>Vertebrata</taxon>
        <taxon>Euteleostomi</taxon>
        <taxon>Actinopterygii</taxon>
        <taxon>Neopterygii</taxon>
        <taxon>Teleostei</taxon>
        <taxon>Anguilliformes</taxon>
        <taxon>Anguillidae</taxon>
        <taxon>Anguilla</taxon>
    </lineage>
</organism>
<dbReference type="InterPro" id="IPR011009">
    <property type="entry name" value="Kinase-like_dom_sf"/>
</dbReference>
<proteinExistence type="predicted"/>
<feature type="compositionally biased region" description="Polar residues" evidence="1">
    <location>
        <begin position="375"/>
        <end position="386"/>
    </location>
</feature>
<reference evidence="3" key="1">
    <citation type="submission" date="2021-01" db="EMBL/GenBank/DDBJ databases">
        <title>A chromosome-scale assembly of European eel, Anguilla anguilla.</title>
        <authorList>
            <person name="Henkel C."/>
            <person name="Jong-Raadsen S.A."/>
            <person name="Dufour S."/>
            <person name="Weltzien F.-A."/>
            <person name="Palstra A.P."/>
            <person name="Pelster B."/>
            <person name="Spaink H.P."/>
            <person name="Van Den Thillart G.E."/>
            <person name="Jansen H."/>
            <person name="Zahm M."/>
            <person name="Klopp C."/>
            <person name="Cedric C."/>
            <person name="Louis A."/>
            <person name="Berthelot C."/>
            <person name="Parey E."/>
            <person name="Roest Crollius H."/>
            <person name="Montfort J."/>
            <person name="Robinson-Rechavi M."/>
            <person name="Bucao C."/>
            <person name="Bouchez O."/>
            <person name="Gislard M."/>
            <person name="Lluch J."/>
            <person name="Milhes M."/>
            <person name="Lampietro C."/>
            <person name="Lopez Roques C."/>
            <person name="Donnadieu C."/>
            <person name="Braasch I."/>
            <person name="Desvignes T."/>
            <person name="Postlethwait J."/>
            <person name="Bobe J."/>
            <person name="Guiguen Y."/>
            <person name="Dirks R."/>
        </authorList>
    </citation>
    <scope>NUCLEOTIDE SEQUENCE</scope>
    <source>
        <strain evidence="3">Tag_6206</strain>
        <tissue evidence="3">Liver</tissue>
    </source>
</reference>
<dbReference type="GO" id="GO:0005524">
    <property type="term" value="F:ATP binding"/>
    <property type="evidence" value="ECO:0007669"/>
    <property type="project" value="InterPro"/>
</dbReference>
<dbReference type="Pfam" id="PF00069">
    <property type="entry name" value="Pkinase"/>
    <property type="match status" value="1"/>
</dbReference>
<evidence type="ECO:0000256" key="1">
    <source>
        <dbReference type="SAM" id="MobiDB-lite"/>
    </source>
</evidence>
<name>A0A9D3MI37_ANGAN</name>
<evidence type="ECO:0000259" key="2">
    <source>
        <dbReference type="PROSITE" id="PS50011"/>
    </source>
</evidence>
<accession>A0A9D3MI37</accession>
<dbReference type="InterPro" id="IPR051681">
    <property type="entry name" value="Ser/Thr_Kinases-Pseudokinases"/>
</dbReference>
<gene>
    <name evidence="3" type="ORF">ANANG_G00109290</name>
</gene>
<comment type="caution">
    <text evidence="3">The sequence shown here is derived from an EMBL/GenBank/DDBJ whole genome shotgun (WGS) entry which is preliminary data.</text>
</comment>
<evidence type="ECO:0000313" key="4">
    <source>
        <dbReference type="Proteomes" id="UP001044222"/>
    </source>
</evidence>
<feature type="compositionally biased region" description="Basic and acidic residues" evidence="1">
    <location>
        <begin position="432"/>
        <end position="441"/>
    </location>
</feature>
<feature type="domain" description="Protein kinase" evidence="2">
    <location>
        <begin position="26"/>
        <end position="296"/>
    </location>
</feature>
<dbReference type="SUPFAM" id="SSF56112">
    <property type="entry name" value="Protein kinase-like (PK-like)"/>
    <property type="match status" value="1"/>
</dbReference>
<dbReference type="Gene3D" id="1.10.510.10">
    <property type="entry name" value="Transferase(Phosphotransferase) domain 1"/>
    <property type="match status" value="1"/>
</dbReference>
<dbReference type="GO" id="GO:0004706">
    <property type="term" value="F:JUN kinase kinase kinase activity"/>
    <property type="evidence" value="ECO:0007669"/>
    <property type="project" value="TreeGrafter"/>
</dbReference>
<dbReference type="Proteomes" id="UP001044222">
    <property type="component" value="Unassembled WGS sequence"/>
</dbReference>
<keyword evidence="4" id="KW-1185">Reference proteome</keyword>
<dbReference type="InterPro" id="IPR000719">
    <property type="entry name" value="Prot_kinase_dom"/>
</dbReference>
<sequence length="517" mass="55819">MTPVSCCQVNVIMAQPGLLLDVAEQDVQNVVLAQTSAGACLRGFYGRTGRPVSLKLLPLRSASEREQWSDQYLQHLAAVRRACSDRVLVPLGWYRARCLVGLVSDWMPGSSLHSLLYETQLYPEFPLALRLRILLDVAEGLSHLHAVPVSHQSLKPTNVLLDQQCRAKLCDFGQRTGQRMGSTLHEGGTRCFRDLVYLSPEVLRGGVSSTEADVYSFGMLLWETLNRRAPCEKIRHVSELLLYVQRGEWPGAGDCGLPPEVPHGHALTQLMTRCWSADPQSRPTAVDCMLELKKALATFDLESPARAAAQLKERKEGALLGSKAQQVGEMKMEINNMELYGGCQEAKSAGTKTLPMDIVQATTPGPLTLNPKSVHPNNLSPPTQGKSPPLVSSCAETLCCQDASPPRDPSRRLPGRSDWLPDGAELLPDPAGDARGHRVGHDGGPAELPAGRAAGAAGAEPRGVHELITAAMTLPARTRSLLDTCLCLGEGTAALVASTLGLVSMVTARPHPCHLYN</sequence>
<dbReference type="PANTHER" id="PTHR44329:SF143">
    <property type="entry name" value="RECEPTOR INTERACTING SERINE_THREONINE KINASE 2"/>
    <property type="match status" value="1"/>
</dbReference>